<evidence type="ECO:0000256" key="1">
    <source>
        <dbReference type="SAM" id="MobiDB-lite"/>
    </source>
</evidence>
<name>A0A813L4B1_POLGL</name>
<accession>A0A813L4B1</accession>
<dbReference type="EMBL" id="CAJNNW010033565">
    <property type="protein sequence ID" value="CAE8719529.1"/>
    <property type="molecule type" value="Genomic_DNA"/>
</dbReference>
<feature type="region of interest" description="Disordered" evidence="1">
    <location>
        <begin position="60"/>
        <end position="104"/>
    </location>
</feature>
<sequence length="114" mass="12272">VGTLSIVELFSMTLPLTQLWQKEIRLLVGAAAAGLAAIVRLGQVSLLIFTTTDIGHNYSDHNTGNNSNNNHNHNNNNSNNNSNNNHNNSNNNHNNNNNNKFSAQALGQALSALA</sequence>
<feature type="non-terminal residue" evidence="2">
    <location>
        <position position="1"/>
    </location>
</feature>
<evidence type="ECO:0000313" key="2">
    <source>
        <dbReference type="EMBL" id="CAE8719529.1"/>
    </source>
</evidence>
<evidence type="ECO:0000313" key="3">
    <source>
        <dbReference type="Proteomes" id="UP000626109"/>
    </source>
</evidence>
<dbReference type="Proteomes" id="UP000626109">
    <property type="component" value="Unassembled WGS sequence"/>
</dbReference>
<comment type="caution">
    <text evidence="2">The sequence shown here is derived from an EMBL/GenBank/DDBJ whole genome shotgun (WGS) entry which is preliminary data.</text>
</comment>
<feature type="compositionally biased region" description="Low complexity" evidence="1">
    <location>
        <begin position="65"/>
        <end position="104"/>
    </location>
</feature>
<dbReference type="AlphaFoldDB" id="A0A813L4B1"/>
<organism evidence="2 3">
    <name type="scientific">Polarella glacialis</name>
    <name type="common">Dinoflagellate</name>
    <dbReference type="NCBI Taxonomy" id="89957"/>
    <lineage>
        <taxon>Eukaryota</taxon>
        <taxon>Sar</taxon>
        <taxon>Alveolata</taxon>
        <taxon>Dinophyceae</taxon>
        <taxon>Suessiales</taxon>
        <taxon>Suessiaceae</taxon>
        <taxon>Polarella</taxon>
    </lineage>
</organism>
<gene>
    <name evidence="2" type="ORF">PGLA2088_LOCUS40716</name>
</gene>
<protein>
    <submittedName>
        <fullName evidence="2">Uncharacterized protein</fullName>
    </submittedName>
</protein>
<feature type="non-terminal residue" evidence="2">
    <location>
        <position position="114"/>
    </location>
</feature>
<proteinExistence type="predicted"/>
<reference evidence="2" key="1">
    <citation type="submission" date="2021-02" db="EMBL/GenBank/DDBJ databases">
        <authorList>
            <person name="Dougan E. K."/>
            <person name="Rhodes N."/>
            <person name="Thang M."/>
            <person name="Chan C."/>
        </authorList>
    </citation>
    <scope>NUCLEOTIDE SEQUENCE</scope>
</reference>